<protein>
    <submittedName>
        <fullName evidence="2">Carboxypeptidase regulatory-like domain-containing protein</fullName>
    </submittedName>
</protein>
<gene>
    <name evidence="2" type="ORF">EXE59_05540</name>
</gene>
<keyword evidence="1" id="KW-0732">Signal</keyword>
<evidence type="ECO:0000256" key="1">
    <source>
        <dbReference type="SAM" id="SignalP"/>
    </source>
</evidence>
<dbReference type="Gene3D" id="2.60.40.1120">
    <property type="entry name" value="Carboxypeptidase-like, regulatory domain"/>
    <property type="match status" value="1"/>
</dbReference>
<dbReference type="GO" id="GO:0030246">
    <property type="term" value="F:carbohydrate binding"/>
    <property type="evidence" value="ECO:0007669"/>
    <property type="project" value="InterPro"/>
</dbReference>
<dbReference type="OrthoDB" id="3775116at2"/>
<keyword evidence="2" id="KW-0645">Protease</keyword>
<feature type="chain" id="PRO_5021391734" evidence="1">
    <location>
        <begin position="31"/>
        <end position="551"/>
    </location>
</feature>
<comment type="caution">
    <text evidence="2">The sequence shown here is derived from an EMBL/GenBank/DDBJ whole genome shotgun (WGS) entry which is preliminary data.</text>
</comment>
<dbReference type="Proteomes" id="UP000297496">
    <property type="component" value="Unassembled WGS sequence"/>
</dbReference>
<proteinExistence type="predicted"/>
<dbReference type="EMBL" id="SRRO01000001">
    <property type="protein sequence ID" value="TGN63471.1"/>
    <property type="molecule type" value="Genomic_DNA"/>
</dbReference>
<accession>A0A4Z1BQ56</accession>
<sequence length="551" mass="58120">MHVRLRRPSAALISTTLAASVLGLAPAAHAADGTLSGTVTGSGAAELVDVEVELFEYNDVDQYWEGIDYTYTGEDGSYSFVVPAGSYRIGFNDYQNGFVSEYYEDAESVREADTVVVPSAGTFVADAELAEGAHITGAVTGPGGTDLAEVYVTAYEPVEEDGYVYYNWAGSAWTDVDGTYDIHGLAGGSYVVGFRDGFFEESQTYAAEYYDDATTRVEADVVTVAAQGTASDIDAELGLDAAFSGRVTDSTGAGVEDAWVDALIKVGDEWEYTESAYTAADGSYVLDGLRAGTYRVEIGGRVGAEYAYEYWNDKGRIENADDVVVTVGTETPGVDAVLVPGEHDAETTVTNTALPTISGAPVVGSTLTASVGSWTPAPTEYYYDWLRDGEFIPDAYGSTYVPTAADIGKKITVLVTAGADDYFYGHAESVPTAPVTAAVTVTTPTTTPTPTPTPTVDVPAALAAIVAGLDVSGKPKVGKTVKVTGLDKLFRSSTAVSYKFQWFAGKKKIAKATKSKLKITRAMKGKKLSVKVTAKAASTTRSVKLKVGKVR</sequence>
<keyword evidence="3" id="KW-1185">Reference proteome</keyword>
<dbReference type="Pfam" id="PF13620">
    <property type="entry name" value="CarboxypepD_reg"/>
    <property type="match status" value="1"/>
</dbReference>
<dbReference type="Gene3D" id="2.60.40.2700">
    <property type="match status" value="2"/>
</dbReference>
<evidence type="ECO:0000313" key="3">
    <source>
        <dbReference type="Proteomes" id="UP000297496"/>
    </source>
</evidence>
<reference evidence="2 3" key="1">
    <citation type="submission" date="2019-04" db="EMBL/GenBank/DDBJ databases">
        <title>Three New Species of Nocardioides, Nocardioides euryhalodurans sp. nov., Nocardioides seonyuensis sp. nov. and Nocardioides eburneoflavus sp. nov. Isolated from Soil.</title>
        <authorList>
            <person name="Roh S.G."/>
            <person name="Lee C."/>
            <person name="Kim M.-K."/>
            <person name="Kim S.B."/>
        </authorList>
    </citation>
    <scope>NUCLEOTIDE SEQUENCE [LARGE SCALE GENOMIC DNA]</scope>
    <source>
        <strain evidence="2 3">MMS17-SY213</strain>
    </source>
</reference>
<dbReference type="SUPFAM" id="SSF49452">
    <property type="entry name" value="Starch-binding domain-like"/>
    <property type="match status" value="2"/>
</dbReference>
<organism evidence="2 3">
    <name type="scientific">Nocardioides eburneiflavus</name>
    <dbReference type="NCBI Taxonomy" id="2518372"/>
    <lineage>
        <taxon>Bacteria</taxon>
        <taxon>Bacillati</taxon>
        <taxon>Actinomycetota</taxon>
        <taxon>Actinomycetes</taxon>
        <taxon>Propionibacteriales</taxon>
        <taxon>Nocardioidaceae</taxon>
        <taxon>Nocardioides</taxon>
    </lineage>
</organism>
<dbReference type="GO" id="GO:0004180">
    <property type="term" value="F:carboxypeptidase activity"/>
    <property type="evidence" value="ECO:0007669"/>
    <property type="project" value="UniProtKB-KW"/>
</dbReference>
<evidence type="ECO:0000313" key="2">
    <source>
        <dbReference type="EMBL" id="TGN63471.1"/>
    </source>
</evidence>
<keyword evidence="2" id="KW-0121">Carboxypeptidase</keyword>
<dbReference type="InterPro" id="IPR013784">
    <property type="entry name" value="Carb-bd-like_fold"/>
</dbReference>
<dbReference type="RefSeq" id="WP_135838009.1">
    <property type="nucleotide sequence ID" value="NZ_SRRO01000001.1"/>
</dbReference>
<dbReference type="AlphaFoldDB" id="A0A4Z1BQ56"/>
<feature type="signal peptide" evidence="1">
    <location>
        <begin position="1"/>
        <end position="30"/>
    </location>
</feature>
<keyword evidence="2" id="KW-0378">Hydrolase</keyword>
<name>A0A4Z1BQ56_9ACTN</name>